<dbReference type="OrthoDB" id="1114895at2759"/>
<comment type="caution">
    <text evidence="2">The sequence shown here is derived from an EMBL/GenBank/DDBJ whole genome shotgun (WGS) entry which is preliminary data.</text>
</comment>
<evidence type="ECO:0000313" key="2">
    <source>
        <dbReference type="EMBL" id="KAG2245994.1"/>
    </source>
</evidence>
<sequence length="82" mass="9261">MDLRLHDVLSPVTRRGSPVAWHTRPLVHGWYGGGVDRRHDDEKRQRRHHSSLPHVSALLHDTNKSKSYHCSIGISYNGSGGD</sequence>
<dbReference type="EMBL" id="JAAMPC010000017">
    <property type="protein sequence ID" value="KAG2245994.1"/>
    <property type="molecule type" value="Genomic_DNA"/>
</dbReference>
<feature type="region of interest" description="Disordered" evidence="1">
    <location>
        <begin position="32"/>
        <end position="53"/>
    </location>
</feature>
<organism evidence="2 3">
    <name type="scientific">Brassica carinata</name>
    <name type="common">Ethiopian mustard</name>
    <name type="synonym">Abyssinian cabbage</name>
    <dbReference type="NCBI Taxonomy" id="52824"/>
    <lineage>
        <taxon>Eukaryota</taxon>
        <taxon>Viridiplantae</taxon>
        <taxon>Streptophyta</taxon>
        <taxon>Embryophyta</taxon>
        <taxon>Tracheophyta</taxon>
        <taxon>Spermatophyta</taxon>
        <taxon>Magnoliopsida</taxon>
        <taxon>eudicotyledons</taxon>
        <taxon>Gunneridae</taxon>
        <taxon>Pentapetalae</taxon>
        <taxon>rosids</taxon>
        <taxon>malvids</taxon>
        <taxon>Brassicales</taxon>
        <taxon>Brassicaceae</taxon>
        <taxon>Brassiceae</taxon>
        <taxon>Brassica</taxon>
    </lineage>
</organism>
<evidence type="ECO:0000313" key="3">
    <source>
        <dbReference type="Proteomes" id="UP000886595"/>
    </source>
</evidence>
<name>A0A8X7P9Y8_BRACI</name>
<reference evidence="2 3" key="1">
    <citation type="submission" date="2020-02" db="EMBL/GenBank/DDBJ databases">
        <authorList>
            <person name="Ma Q."/>
            <person name="Huang Y."/>
            <person name="Song X."/>
            <person name="Pei D."/>
        </authorList>
    </citation>
    <scope>NUCLEOTIDE SEQUENCE [LARGE SCALE GENOMIC DNA]</scope>
    <source>
        <strain evidence="2">Sxm20200214</strain>
        <tissue evidence="2">Leaf</tissue>
    </source>
</reference>
<keyword evidence="3" id="KW-1185">Reference proteome</keyword>
<evidence type="ECO:0000256" key="1">
    <source>
        <dbReference type="SAM" id="MobiDB-lite"/>
    </source>
</evidence>
<gene>
    <name evidence="2" type="ORF">Bca52824_085622</name>
</gene>
<protein>
    <submittedName>
        <fullName evidence="2">Uncharacterized protein</fullName>
    </submittedName>
</protein>
<accession>A0A8X7P9Y8</accession>
<proteinExistence type="predicted"/>
<dbReference type="Proteomes" id="UP000886595">
    <property type="component" value="Unassembled WGS sequence"/>
</dbReference>
<feature type="compositionally biased region" description="Basic and acidic residues" evidence="1">
    <location>
        <begin position="35"/>
        <end position="44"/>
    </location>
</feature>
<dbReference type="AlphaFoldDB" id="A0A8X7P9Y8"/>